<proteinExistence type="predicted"/>
<dbReference type="Proteomes" id="UP000807306">
    <property type="component" value="Unassembled WGS sequence"/>
</dbReference>
<gene>
    <name evidence="2" type="ORF">CPB83DRAFT_855423</name>
</gene>
<dbReference type="AlphaFoldDB" id="A0A9P6EF32"/>
<evidence type="ECO:0000256" key="1">
    <source>
        <dbReference type="SAM" id="MobiDB-lite"/>
    </source>
</evidence>
<keyword evidence="3" id="KW-1185">Reference proteome</keyword>
<feature type="non-terminal residue" evidence="2">
    <location>
        <position position="102"/>
    </location>
</feature>
<comment type="caution">
    <text evidence="2">The sequence shown here is derived from an EMBL/GenBank/DDBJ whole genome shotgun (WGS) entry which is preliminary data.</text>
</comment>
<protein>
    <submittedName>
        <fullName evidence="2">Uncharacterized protein</fullName>
    </submittedName>
</protein>
<accession>A0A9P6EF32</accession>
<dbReference type="EMBL" id="MU157857">
    <property type="protein sequence ID" value="KAF9527917.1"/>
    <property type="molecule type" value="Genomic_DNA"/>
</dbReference>
<sequence length="102" mass="10752">MNVINSLKAQIFLPQSSEVYPKYQASMLCKKKLAIVFAQIALVVGLVLDTASTSSTTDAGTTTCWSWGVGTEVSTSSSGTLTSTPYQEPTVSPTTTSSSTTY</sequence>
<feature type="region of interest" description="Disordered" evidence="1">
    <location>
        <begin position="53"/>
        <end position="102"/>
    </location>
</feature>
<organism evidence="2 3">
    <name type="scientific">Crepidotus variabilis</name>
    <dbReference type="NCBI Taxonomy" id="179855"/>
    <lineage>
        <taxon>Eukaryota</taxon>
        <taxon>Fungi</taxon>
        <taxon>Dikarya</taxon>
        <taxon>Basidiomycota</taxon>
        <taxon>Agaricomycotina</taxon>
        <taxon>Agaricomycetes</taxon>
        <taxon>Agaricomycetidae</taxon>
        <taxon>Agaricales</taxon>
        <taxon>Agaricineae</taxon>
        <taxon>Crepidotaceae</taxon>
        <taxon>Crepidotus</taxon>
    </lineage>
</organism>
<evidence type="ECO:0000313" key="3">
    <source>
        <dbReference type="Proteomes" id="UP000807306"/>
    </source>
</evidence>
<name>A0A9P6EF32_9AGAR</name>
<reference evidence="2" key="1">
    <citation type="submission" date="2020-11" db="EMBL/GenBank/DDBJ databases">
        <authorList>
            <consortium name="DOE Joint Genome Institute"/>
            <person name="Ahrendt S."/>
            <person name="Riley R."/>
            <person name="Andreopoulos W."/>
            <person name="Labutti K."/>
            <person name="Pangilinan J."/>
            <person name="Ruiz-Duenas F.J."/>
            <person name="Barrasa J.M."/>
            <person name="Sanchez-Garcia M."/>
            <person name="Camarero S."/>
            <person name="Miyauchi S."/>
            <person name="Serrano A."/>
            <person name="Linde D."/>
            <person name="Babiker R."/>
            <person name="Drula E."/>
            <person name="Ayuso-Fernandez I."/>
            <person name="Pacheco R."/>
            <person name="Padilla G."/>
            <person name="Ferreira P."/>
            <person name="Barriuso J."/>
            <person name="Kellner H."/>
            <person name="Castanera R."/>
            <person name="Alfaro M."/>
            <person name="Ramirez L."/>
            <person name="Pisabarro A.G."/>
            <person name="Kuo A."/>
            <person name="Tritt A."/>
            <person name="Lipzen A."/>
            <person name="He G."/>
            <person name="Yan M."/>
            <person name="Ng V."/>
            <person name="Cullen D."/>
            <person name="Martin F."/>
            <person name="Rosso M.-N."/>
            <person name="Henrissat B."/>
            <person name="Hibbett D."/>
            <person name="Martinez A.T."/>
            <person name="Grigoriev I.V."/>
        </authorList>
    </citation>
    <scope>NUCLEOTIDE SEQUENCE</scope>
    <source>
        <strain evidence="2">CBS 506.95</strain>
    </source>
</reference>
<evidence type="ECO:0000313" key="2">
    <source>
        <dbReference type="EMBL" id="KAF9527917.1"/>
    </source>
</evidence>